<evidence type="ECO:0000256" key="3">
    <source>
        <dbReference type="ARBA" id="ARBA00022729"/>
    </source>
</evidence>
<sequence>MNKKMNKLVKMVSVTAALFGSFVPLSSTVNAQESLNIQAIAKGFTQQYWSAVRTGAEQAAEEYNVNLTFVGPANETAVQEQVQMLSNAINQNPDAVVLASLDTNSQIDLLQQAMDQNIPIIGFDSGVPEAPEGSVLATAATDNVAAAGIAAEQIVLALGEELDNASPENPIRIGILSQEANSTSISERTQGFADKVIELVADKENLVDKVAVVGHDKFNNGVSENDAALIIQVQIPANATDAEVLTTAQALLNSENLRAVFASNETASKGIINANDALGGVVGPDGILVAGFDSGLLQKDAVKNNVFIGSVTQDPITIGYSGVELAVKAINGEEVEDLSVEAIWYNSENIESDEVAPLLYD</sequence>
<dbReference type="EMBL" id="CP102453">
    <property type="protein sequence ID" value="UUX33763.1"/>
    <property type="molecule type" value="Genomic_DNA"/>
</dbReference>
<dbReference type="Pfam" id="PF13407">
    <property type="entry name" value="Peripla_BP_4"/>
    <property type="match status" value="1"/>
</dbReference>
<feature type="signal peptide" evidence="4">
    <location>
        <begin position="1"/>
        <end position="31"/>
    </location>
</feature>
<dbReference type="RefSeq" id="WP_313793266.1">
    <property type="nucleotide sequence ID" value="NZ_CP102453.1"/>
</dbReference>
<feature type="chain" id="PRO_5046604352" evidence="4">
    <location>
        <begin position="32"/>
        <end position="361"/>
    </location>
</feature>
<comment type="subcellular location">
    <subcellularLocation>
        <location evidence="1">Cell envelope</location>
    </subcellularLocation>
</comment>
<gene>
    <name evidence="6" type="ORF">NRE15_12865</name>
</gene>
<organism evidence="6 7">
    <name type="scientific">Fundicoccus culcitae</name>
    <dbReference type="NCBI Taxonomy" id="2969821"/>
    <lineage>
        <taxon>Bacteria</taxon>
        <taxon>Bacillati</taxon>
        <taxon>Bacillota</taxon>
        <taxon>Bacilli</taxon>
        <taxon>Lactobacillales</taxon>
        <taxon>Aerococcaceae</taxon>
        <taxon>Fundicoccus</taxon>
    </lineage>
</organism>
<protein>
    <submittedName>
        <fullName evidence="6">Substrate-binding domain-containing protein</fullName>
    </submittedName>
</protein>
<dbReference type="InterPro" id="IPR028082">
    <property type="entry name" value="Peripla_BP_I"/>
</dbReference>
<evidence type="ECO:0000313" key="6">
    <source>
        <dbReference type="EMBL" id="UUX33763.1"/>
    </source>
</evidence>
<dbReference type="PANTHER" id="PTHR46847">
    <property type="entry name" value="D-ALLOSE-BINDING PERIPLASMIC PROTEIN-RELATED"/>
    <property type="match status" value="1"/>
</dbReference>
<evidence type="ECO:0000313" key="7">
    <source>
        <dbReference type="Proteomes" id="UP001315967"/>
    </source>
</evidence>
<reference evidence="6 7" key="1">
    <citation type="submission" date="2022-08" db="EMBL/GenBank/DDBJ databases">
        <title>Aerococcaceae sp. nov isolated from spoiled eye mask.</title>
        <authorList>
            <person name="Zhou G."/>
            <person name="Xie X.-B."/>
            <person name="Shi Q.-S."/>
            <person name="Wang Y.-S."/>
            <person name="Wen X."/>
            <person name="Peng H."/>
            <person name="Yang X.-J."/>
            <person name="Tao H.-B."/>
            <person name="Huang X.-M."/>
        </authorList>
    </citation>
    <scope>NUCLEOTIDE SEQUENCE [LARGE SCALE GENOMIC DNA]</scope>
    <source>
        <strain evidence="7">DM20194951</strain>
    </source>
</reference>
<keyword evidence="7" id="KW-1185">Reference proteome</keyword>
<evidence type="ECO:0000256" key="4">
    <source>
        <dbReference type="SAM" id="SignalP"/>
    </source>
</evidence>
<dbReference type="Proteomes" id="UP001315967">
    <property type="component" value="Chromosome"/>
</dbReference>
<keyword evidence="3 4" id="KW-0732">Signal</keyword>
<proteinExistence type="inferred from homology"/>
<evidence type="ECO:0000256" key="2">
    <source>
        <dbReference type="ARBA" id="ARBA00007639"/>
    </source>
</evidence>
<feature type="domain" description="Periplasmic binding protein" evidence="5">
    <location>
        <begin position="40"/>
        <end position="334"/>
    </location>
</feature>
<dbReference type="Gene3D" id="3.40.50.2300">
    <property type="match status" value="2"/>
</dbReference>
<accession>A0ABY5P5T8</accession>
<dbReference type="SUPFAM" id="SSF53822">
    <property type="entry name" value="Periplasmic binding protein-like I"/>
    <property type="match status" value="1"/>
</dbReference>
<dbReference type="PANTHER" id="PTHR46847:SF1">
    <property type="entry name" value="D-ALLOSE-BINDING PERIPLASMIC PROTEIN-RELATED"/>
    <property type="match status" value="1"/>
</dbReference>
<name>A0ABY5P5T8_9LACT</name>
<evidence type="ECO:0000259" key="5">
    <source>
        <dbReference type="Pfam" id="PF13407"/>
    </source>
</evidence>
<evidence type="ECO:0000256" key="1">
    <source>
        <dbReference type="ARBA" id="ARBA00004196"/>
    </source>
</evidence>
<comment type="similarity">
    <text evidence="2">Belongs to the bacterial solute-binding protein 2 family.</text>
</comment>
<dbReference type="InterPro" id="IPR025997">
    <property type="entry name" value="SBP_2_dom"/>
</dbReference>